<dbReference type="NCBIfam" id="TIGR00077">
    <property type="entry name" value="lspA"/>
    <property type="match status" value="1"/>
</dbReference>
<evidence type="ECO:0000256" key="2">
    <source>
        <dbReference type="ARBA" id="ARBA00022475"/>
    </source>
</evidence>
<evidence type="ECO:0000256" key="8">
    <source>
        <dbReference type="ARBA" id="ARBA00023136"/>
    </source>
</evidence>
<keyword evidence="5 9" id="KW-0064">Aspartyl protease</keyword>
<dbReference type="Proteomes" id="UP000183315">
    <property type="component" value="Unassembled WGS sequence"/>
</dbReference>
<dbReference type="RefSeq" id="WP_042214389.1">
    <property type="nucleotide sequence ID" value="NZ_BBLU01000006.1"/>
</dbReference>
<keyword evidence="6 9" id="KW-0378">Hydrolase</keyword>
<comment type="subcellular location">
    <subcellularLocation>
        <location evidence="9">Cell membrane</location>
        <topology evidence="9">Multi-pass membrane protein</topology>
    </subcellularLocation>
</comment>
<evidence type="ECO:0000256" key="11">
    <source>
        <dbReference type="SAM" id="MobiDB-lite"/>
    </source>
</evidence>
<name>A0A1H6ZD24_9MICO</name>
<proteinExistence type="inferred from homology"/>
<dbReference type="PANTHER" id="PTHR33695:SF1">
    <property type="entry name" value="LIPOPROTEIN SIGNAL PEPTIDASE"/>
    <property type="match status" value="1"/>
</dbReference>
<feature type="active site" evidence="9">
    <location>
        <position position="119"/>
    </location>
</feature>
<evidence type="ECO:0000256" key="3">
    <source>
        <dbReference type="ARBA" id="ARBA00022670"/>
    </source>
</evidence>
<reference evidence="13" key="1">
    <citation type="submission" date="2016-10" db="EMBL/GenBank/DDBJ databases">
        <authorList>
            <person name="Varghese N."/>
        </authorList>
    </citation>
    <scope>NUCLEOTIDE SEQUENCE [LARGE SCALE GENOMIC DNA]</scope>
    <source>
        <strain evidence="13">DSM 24868</strain>
    </source>
</reference>
<gene>
    <name evidence="9" type="primary">lspA</name>
    <name evidence="12" type="ORF">SAMN05421637_1890</name>
</gene>
<dbReference type="HAMAP" id="MF_00161">
    <property type="entry name" value="LspA"/>
    <property type="match status" value="1"/>
</dbReference>
<dbReference type="PANTHER" id="PTHR33695">
    <property type="entry name" value="LIPOPROTEIN SIGNAL PEPTIDASE"/>
    <property type="match status" value="1"/>
</dbReference>
<feature type="transmembrane region" description="Helical" evidence="9">
    <location>
        <begin position="61"/>
        <end position="79"/>
    </location>
</feature>
<dbReference type="Pfam" id="PF01252">
    <property type="entry name" value="Peptidase_A8"/>
    <property type="match status" value="1"/>
</dbReference>
<keyword evidence="4 9" id="KW-0812">Transmembrane</keyword>
<sequence>MTWRPAFWLVAAGVVVADQATKQWALHALEPGDKHQILGDWLSIQLVYNSGAAFSLGHQSTWLLTIVAVLVTAAIVYYARRAQATWAAILFGVALGGAIGNLVDRLFRQPSFGQGHVVDMINYGDHFIGNVADIAIVGAAIVIVGAGLFSKQVIEPADGDDAADASDAPSEQHDTTDERG</sequence>
<comment type="pathway">
    <text evidence="9">Protein modification; lipoprotein biosynthesis (signal peptide cleavage).</text>
</comment>
<protein>
    <recommendedName>
        <fullName evidence="9">Lipoprotein signal peptidase</fullName>
        <ecNumber evidence="9">3.4.23.36</ecNumber>
    </recommendedName>
    <alternativeName>
        <fullName evidence="9">Prolipoprotein signal peptidase</fullName>
    </alternativeName>
    <alternativeName>
        <fullName evidence="9">Signal peptidase II</fullName>
        <shortName evidence="9">SPase II</shortName>
    </alternativeName>
</protein>
<evidence type="ECO:0000256" key="6">
    <source>
        <dbReference type="ARBA" id="ARBA00022801"/>
    </source>
</evidence>
<dbReference type="STRING" id="1043493.SAMN05421637_1890"/>
<feature type="compositionally biased region" description="Basic and acidic residues" evidence="11">
    <location>
        <begin position="170"/>
        <end position="180"/>
    </location>
</feature>
<keyword evidence="2 9" id="KW-1003">Cell membrane</keyword>
<comment type="catalytic activity">
    <reaction evidence="9">
        <text>Release of signal peptides from bacterial membrane prolipoproteins. Hydrolyzes -Xaa-Yaa-Zaa-|-(S,diacylglyceryl)Cys-, in which Xaa is hydrophobic (preferably Leu), and Yaa (Ala or Ser) and Zaa (Gly or Ala) have small, neutral side chains.</text>
        <dbReference type="EC" id="3.4.23.36"/>
    </reaction>
</comment>
<dbReference type="UniPathway" id="UPA00665"/>
<evidence type="ECO:0000313" key="12">
    <source>
        <dbReference type="EMBL" id="SEJ46745.1"/>
    </source>
</evidence>
<accession>A0A1H6ZD24</accession>
<feature type="transmembrane region" description="Helical" evidence="9">
    <location>
        <begin position="127"/>
        <end position="149"/>
    </location>
</feature>
<feature type="active site" evidence="9">
    <location>
        <position position="133"/>
    </location>
</feature>
<feature type="transmembrane region" description="Helical" evidence="9">
    <location>
        <begin position="86"/>
        <end position="107"/>
    </location>
</feature>
<keyword evidence="3 9" id="KW-0645">Protease</keyword>
<comment type="similarity">
    <text evidence="1 9 10">Belongs to the peptidase A8 family.</text>
</comment>
<evidence type="ECO:0000256" key="7">
    <source>
        <dbReference type="ARBA" id="ARBA00022989"/>
    </source>
</evidence>
<dbReference type="eggNOG" id="COG0597">
    <property type="taxonomic scope" value="Bacteria"/>
</dbReference>
<comment type="function">
    <text evidence="9">This protein specifically catalyzes the removal of signal peptides from prolipoproteins.</text>
</comment>
<dbReference type="GO" id="GO:0005886">
    <property type="term" value="C:plasma membrane"/>
    <property type="evidence" value="ECO:0007669"/>
    <property type="project" value="UniProtKB-SubCell"/>
</dbReference>
<dbReference type="GO" id="GO:0006508">
    <property type="term" value="P:proteolysis"/>
    <property type="evidence" value="ECO:0007669"/>
    <property type="project" value="UniProtKB-KW"/>
</dbReference>
<evidence type="ECO:0000256" key="9">
    <source>
        <dbReference type="HAMAP-Rule" id="MF_00161"/>
    </source>
</evidence>
<dbReference type="EC" id="3.4.23.36" evidence="9"/>
<dbReference type="InterPro" id="IPR001872">
    <property type="entry name" value="Peptidase_A8"/>
</dbReference>
<keyword evidence="7 9" id="KW-1133">Transmembrane helix</keyword>
<dbReference type="AlphaFoldDB" id="A0A1H6ZD24"/>
<evidence type="ECO:0000256" key="1">
    <source>
        <dbReference type="ARBA" id="ARBA00006139"/>
    </source>
</evidence>
<dbReference type="EMBL" id="FNZI01000004">
    <property type="protein sequence ID" value="SEJ46745.1"/>
    <property type="molecule type" value="Genomic_DNA"/>
</dbReference>
<evidence type="ECO:0000313" key="13">
    <source>
        <dbReference type="Proteomes" id="UP000183315"/>
    </source>
</evidence>
<dbReference type="OrthoDB" id="4308908at2"/>
<evidence type="ECO:0000256" key="4">
    <source>
        <dbReference type="ARBA" id="ARBA00022692"/>
    </source>
</evidence>
<evidence type="ECO:0000256" key="10">
    <source>
        <dbReference type="RuleBase" id="RU004181"/>
    </source>
</evidence>
<dbReference type="PRINTS" id="PR00781">
    <property type="entry name" value="LIPOSIGPTASE"/>
</dbReference>
<keyword evidence="8 9" id="KW-0472">Membrane</keyword>
<organism evidence="12 13">
    <name type="scientific">Demequina mangrovi</name>
    <dbReference type="NCBI Taxonomy" id="1043493"/>
    <lineage>
        <taxon>Bacteria</taxon>
        <taxon>Bacillati</taxon>
        <taxon>Actinomycetota</taxon>
        <taxon>Actinomycetes</taxon>
        <taxon>Micrococcales</taxon>
        <taxon>Demequinaceae</taxon>
        <taxon>Demequina</taxon>
    </lineage>
</organism>
<comment type="caution">
    <text evidence="9">Lacks conserved residue(s) required for the propagation of feature annotation.</text>
</comment>
<feature type="region of interest" description="Disordered" evidence="11">
    <location>
        <begin position="159"/>
        <end position="180"/>
    </location>
</feature>
<evidence type="ECO:0000256" key="5">
    <source>
        <dbReference type="ARBA" id="ARBA00022750"/>
    </source>
</evidence>
<dbReference type="GO" id="GO:0004190">
    <property type="term" value="F:aspartic-type endopeptidase activity"/>
    <property type="evidence" value="ECO:0007669"/>
    <property type="project" value="UniProtKB-UniRule"/>
</dbReference>
<keyword evidence="13" id="KW-1185">Reference proteome</keyword>